<protein>
    <recommendedName>
        <fullName evidence="1">AB hydrolase-1 domain-containing protein</fullName>
    </recommendedName>
</protein>
<dbReference type="GO" id="GO:0016020">
    <property type="term" value="C:membrane"/>
    <property type="evidence" value="ECO:0007669"/>
    <property type="project" value="TreeGrafter"/>
</dbReference>
<dbReference type="InterPro" id="IPR000073">
    <property type="entry name" value="AB_hydrolase_1"/>
</dbReference>
<organism evidence="2 3">
    <name type="scientific">Fonsecaea multimorphosa CBS 102226</name>
    <dbReference type="NCBI Taxonomy" id="1442371"/>
    <lineage>
        <taxon>Eukaryota</taxon>
        <taxon>Fungi</taxon>
        <taxon>Dikarya</taxon>
        <taxon>Ascomycota</taxon>
        <taxon>Pezizomycotina</taxon>
        <taxon>Eurotiomycetes</taxon>
        <taxon>Chaetothyriomycetidae</taxon>
        <taxon>Chaetothyriales</taxon>
        <taxon>Herpotrichiellaceae</taxon>
        <taxon>Fonsecaea</taxon>
    </lineage>
</organism>
<dbReference type="AlphaFoldDB" id="A0A0D2K3I4"/>
<dbReference type="RefSeq" id="XP_016631857.1">
    <property type="nucleotide sequence ID" value="XM_016777012.1"/>
</dbReference>
<gene>
    <name evidence="2" type="ORF">Z520_06512</name>
</gene>
<keyword evidence="3" id="KW-1185">Reference proteome</keyword>
<dbReference type="Gene3D" id="3.40.50.1820">
    <property type="entry name" value="alpha/beta hydrolase"/>
    <property type="match status" value="1"/>
</dbReference>
<dbReference type="InterPro" id="IPR050266">
    <property type="entry name" value="AB_hydrolase_sf"/>
</dbReference>
<dbReference type="Proteomes" id="UP000053411">
    <property type="component" value="Unassembled WGS sequence"/>
</dbReference>
<dbReference type="PANTHER" id="PTHR43798:SF33">
    <property type="entry name" value="HYDROLASE, PUTATIVE (AFU_ORTHOLOGUE AFUA_2G14860)-RELATED"/>
    <property type="match status" value="1"/>
</dbReference>
<feature type="domain" description="AB hydrolase-1" evidence="1">
    <location>
        <begin position="22"/>
        <end position="130"/>
    </location>
</feature>
<sequence length="277" mass="31265">MSNDDDETPTLFSLSLNRDAGPTIIFLHGLCSNHAEFRNVFQHPSLFDHHLLAVDLPGHSRSSHILPFNLPDAADHVARVIQHEARDRRAHVVGSSVGGFVALELAKRHPEVVESLFVTGAAPFAGYRRWFAEHPTLLYYLEAPISKYSPNWIDRAICRWLGVRKPDGLREEERRNFSRHLLSDGFRGIAQFAEKDLCSLRVRTLTVAGQAHDDVEATRRMARLLRQGCGESEAAMIRGGVHTWHLQFSRLFAETVKAWIDGRHLPEGGMVLVLRSE</sequence>
<dbReference type="GeneID" id="27712258"/>
<dbReference type="OrthoDB" id="8119704at2759"/>
<evidence type="ECO:0000259" key="1">
    <source>
        <dbReference type="Pfam" id="PF00561"/>
    </source>
</evidence>
<accession>A0A0D2K3I4</accession>
<name>A0A0D2K3I4_9EURO</name>
<dbReference type="VEuPathDB" id="FungiDB:Z520_06512"/>
<dbReference type="SUPFAM" id="SSF53474">
    <property type="entry name" value="alpha/beta-Hydrolases"/>
    <property type="match status" value="1"/>
</dbReference>
<dbReference type="PRINTS" id="PR00111">
    <property type="entry name" value="ABHYDROLASE"/>
</dbReference>
<proteinExistence type="predicted"/>
<evidence type="ECO:0000313" key="3">
    <source>
        <dbReference type="Proteomes" id="UP000053411"/>
    </source>
</evidence>
<dbReference type="PANTHER" id="PTHR43798">
    <property type="entry name" value="MONOACYLGLYCEROL LIPASE"/>
    <property type="match status" value="1"/>
</dbReference>
<dbReference type="Pfam" id="PF00561">
    <property type="entry name" value="Abhydrolase_1"/>
    <property type="match status" value="1"/>
</dbReference>
<evidence type="ECO:0000313" key="2">
    <source>
        <dbReference type="EMBL" id="KIX97734.1"/>
    </source>
</evidence>
<dbReference type="EMBL" id="KN848073">
    <property type="protein sequence ID" value="KIX97734.1"/>
    <property type="molecule type" value="Genomic_DNA"/>
</dbReference>
<dbReference type="STRING" id="1442371.A0A0D2K3I4"/>
<dbReference type="InterPro" id="IPR029058">
    <property type="entry name" value="AB_hydrolase_fold"/>
</dbReference>
<reference evidence="2 3" key="1">
    <citation type="submission" date="2015-01" db="EMBL/GenBank/DDBJ databases">
        <title>The Genome Sequence of Fonsecaea multimorphosa CBS 102226.</title>
        <authorList>
            <consortium name="The Broad Institute Genomics Platform"/>
            <person name="Cuomo C."/>
            <person name="de Hoog S."/>
            <person name="Gorbushina A."/>
            <person name="Stielow B."/>
            <person name="Teixiera M."/>
            <person name="Abouelleil A."/>
            <person name="Chapman S.B."/>
            <person name="Priest M."/>
            <person name="Young S.K."/>
            <person name="Wortman J."/>
            <person name="Nusbaum C."/>
            <person name="Birren B."/>
        </authorList>
    </citation>
    <scope>NUCLEOTIDE SEQUENCE [LARGE SCALE GENOMIC DNA]</scope>
    <source>
        <strain evidence="2 3">CBS 102226</strain>
    </source>
</reference>